<gene>
    <name evidence="2" type="ORF">A3A65_05565</name>
</gene>
<dbReference type="Gene3D" id="3.40.640.10">
    <property type="entry name" value="Type I PLP-dependent aspartate aminotransferase-like (Major domain)"/>
    <property type="match status" value="1"/>
</dbReference>
<dbReference type="Gene3D" id="3.90.1150.10">
    <property type="entry name" value="Aspartate Aminotransferase, domain 1"/>
    <property type="match status" value="1"/>
</dbReference>
<dbReference type="InterPro" id="IPR015424">
    <property type="entry name" value="PyrdxlP-dep_Trfase"/>
</dbReference>
<dbReference type="Proteomes" id="UP000176723">
    <property type="component" value="Unassembled WGS sequence"/>
</dbReference>
<proteinExistence type="inferred from homology"/>
<evidence type="ECO:0008006" key="4">
    <source>
        <dbReference type="Google" id="ProtNLM"/>
    </source>
</evidence>
<accession>A0A1G1W1J6</accession>
<dbReference type="EMBL" id="MHCL01000010">
    <property type="protein sequence ID" value="OGY21558.1"/>
    <property type="molecule type" value="Genomic_DNA"/>
</dbReference>
<dbReference type="SUPFAM" id="SSF53383">
    <property type="entry name" value="PLP-dependent transferases"/>
    <property type="match status" value="1"/>
</dbReference>
<sequence length="430" mass="49275">MRKSLKKRINMHLRQPADSADSISKKKALPSVRKRIPRRFIGVGSVKISDLEKRYVAAVLDHNRLSYGYYTNRFERAFARAHKVRYALFCNSGTSALQVGLHAMKKKYGWKDGDEVLVPAVTFVASLNTILQNNLTPVLVDVDPIYFEMDPMGAEAKITKRTVAMMPVHLCGCPCDMDRLVDIKEQYKLKMIEDSCETMFARYRGKPVGSFGEVACFSTYAAHILVTGVGGFAVTNDQEIAVTIKSLYNHGRDGIYTNPDDTKRGSLNQLFAIVSRRFNFIDVGYSYRATEMESALGLGQMRRYRQIIAARKRNARALTRVLRPFSDYLQLPSKRNGAEHVFMMFPMVVKDGVDRDELILYLEKQGIETRYLLPLTNQPVYERLWGHIEDDYPIAKHLNRNGFYIGCHPEMSFEDFDYVAEIFSRFFSIR</sequence>
<dbReference type="InterPro" id="IPR015421">
    <property type="entry name" value="PyrdxlP-dep_Trfase_major"/>
</dbReference>
<evidence type="ECO:0000313" key="3">
    <source>
        <dbReference type="Proteomes" id="UP000176723"/>
    </source>
</evidence>
<dbReference type="Pfam" id="PF01041">
    <property type="entry name" value="DegT_DnrJ_EryC1"/>
    <property type="match status" value="1"/>
</dbReference>
<dbReference type="GO" id="GO:0008483">
    <property type="term" value="F:transaminase activity"/>
    <property type="evidence" value="ECO:0007669"/>
    <property type="project" value="TreeGrafter"/>
</dbReference>
<dbReference type="PANTHER" id="PTHR30244:SF34">
    <property type="entry name" value="DTDP-4-AMINO-4,6-DIDEOXYGALACTOSE TRANSAMINASE"/>
    <property type="match status" value="1"/>
</dbReference>
<evidence type="ECO:0000256" key="1">
    <source>
        <dbReference type="RuleBase" id="RU004508"/>
    </source>
</evidence>
<name>A0A1G1W1J6_9BACT</name>
<dbReference type="STRING" id="1797593.A3A65_05565"/>
<keyword evidence="1" id="KW-0663">Pyridoxal phosphate</keyword>
<dbReference type="GO" id="GO:0000271">
    <property type="term" value="P:polysaccharide biosynthetic process"/>
    <property type="evidence" value="ECO:0007669"/>
    <property type="project" value="TreeGrafter"/>
</dbReference>
<comment type="caution">
    <text evidence="2">The sequence shown here is derived from an EMBL/GenBank/DDBJ whole genome shotgun (WGS) entry which is preliminary data.</text>
</comment>
<comment type="similarity">
    <text evidence="1">Belongs to the DegT/DnrJ/EryC1 family.</text>
</comment>
<dbReference type="AlphaFoldDB" id="A0A1G1W1J6"/>
<organism evidence="2 3">
    <name type="scientific">Candidatus Chisholmbacteria bacterium RIFCSPLOWO2_01_FULL_49_14</name>
    <dbReference type="NCBI Taxonomy" id="1797593"/>
    <lineage>
        <taxon>Bacteria</taxon>
        <taxon>Candidatus Chisholmiibacteriota</taxon>
    </lineage>
</organism>
<dbReference type="InterPro" id="IPR015422">
    <property type="entry name" value="PyrdxlP-dep_Trfase_small"/>
</dbReference>
<reference evidence="2 3" key="1">
    <citation type="journal article" date="2016" name="Nat. Commun.">
        <title>Thousands of microbial genomes shed light on interconnected biogeochemical processes in an aquifer system.</title>
        <authorList>
            <person name="Anantharaman K."/>
            <person name="Brown C.T."/>
            <person name="Hug L.A."/>
            <person name="Sharon I."/>
            <person name="Castelle C.J."/>
            <person name="Probst A.J."/>
            <person name="Thomas B.C."/>
            <person name="Singh A."/>
            <person name="Wilkins M.J."/>
            <person name="Karaoz U."/>
            <person name="Brodie E.L."/>
            <person name="Williams K.H."/>
            <person name="Hubbard S.S."/>
            <person name="Banfield J.F."/>
        </authorList>
    </citation>
    <scope>NUCLEOTIDE SEQUENCE [LARGE SCALE GENOMIC DNA]</scope>
</reference>
<dbReference type="PANTHER" id="PTHR30244">
    <property type="entry name" value="TRANSAMINASE"/>
    <property type="match status" value="1"/>
</dbReference>
<protein>
    <recommendedName>
        <fullName evidence="4">Aminotransferase</fullName>
    </recommendedName>
</protein>
<dbReference type="GO" id="GO:0030170">
    <property type="term" value="F:pyridoxal phosphate binding"/>
    <property type="evidence" value="ECO:0007669"/>
    <property type="project" value="TreeGrafter"/>
</dbReference>
<dbReference type="PIRSF" id="PIRSF000390">
    <property type="entry name" value="PLP_StrS"/>
    <property type="match status" value="1"/>
</dbReference>
<dbReference type="CDD" id="cd00616">
    <property type="entry name" value="AHBA_syn"/>
    <property type="match status" value="1"/>
</dbReference>
<dbReference type="InterPro" id="IPR000653">
    <property type="entry name" value="DegT/StrS_aminotransferase"/>
</dbReference>
<evidence type="ECO:0000313" key="2">
    <source>
        <dbReference type="EMBL" id="OGY21558.1"/>
    </source>
</evidence>